<keyword evidence="2" id="KW-1185">Reference proteome</keyword>
<protein>
    <recommendedName>
        <fullName evidence="3">Leucine-rich repeat-containing protein</fullName>
    </recommendedName>
</protein>
<dbReference type="SUPFAM" id="SSF52047">
    <property type="entry name" value="RNI-like"/>
    <property type="match status" value="1"/>
</dbReference>
<dbReference type="AlphaFoldDB" id="A0A8J4Q291"/>
<accession>A0A8J4Q291</accession>
<reference evidence="1" key="1">
    <citation type="submission" date="2020-01" db="EMBL/GenBank/DDBJ databases">
        <title>Development of genomics and gene disruption for Polysphondylium violaceum indicates a role for the polyketide synthase stlB in stalk morphogenesis.</title>
        <authorList>
            <person name="Narita B."/>
            <person name="Kawabe Y."/>
            <person name="Kin K."/>
            <person name="Saito T."/>
            <person name="Gibbs R."/>
            <person name="Kuspa A."/>
            <person name="Muzny D."/>
            <person name="Queller D."/>
            <person name="Richards S."/>
            <person name="Strassman J."/>
            <person name="Sucgang R."/>
            <person name="Worley K."/>
            <person name="Schaap P."/>
        </authorList>
    </citation>
    <scope>NUCLEOTIDE SEQUENCE</scope>
    <source>
        <strain evidence="1">QSvi11</strain>
    </source>
</reference>
<dbReference type="Proteomes" id="UP000695562">
    <property type="component" value="Unassembled WGS sequence"/>
</dbReference>
<evidence type="ECO:0008006" key="3">
    <source>
        <dbReference type="Google" id="ProtNLM"/>
    </source>
</evidence>
<evidence type="ECO:0000313" key="2">
    <source>
        <dbReference type="Proteomes" id="UP000695562"/>
    </source>
</evidence>
<comment type="caution">
    <text evidence="1">The sequence shown here is derived from an EMBL/GenBank/DDBJ whole genome shotgun (WGS) entry which is preliminary data.</text>
</comment>
<name>A0A8J4Q291_9MYCE</name>
<gene>
    <name evidence="1" type="ORF">CYY_001256</name>
</gene>
<dbReference type="InterPro" id="IPR032675">
    <property type="entry name" value="LRR_dom_sf"/>
</dbReference>
<dbReference type="OrthoDB" id="5806726at2759"/>
<evidence type="ECO:0000313" key="1">
    <source>
        <dbReference type="EMBL" id="KAF2077407.1"/>
    </source>
</evidence>
<dbReference type="EMBL" id="AJWJ01000029">
    <property type="protein sequence ID" value="KAF2077407.1"/>
    <property type="molecule type" value="Genomic_DNA"/>
</dbReference>
<proteinExistence type="predicted"/>
<organism evidence="1 2">
    <name type="scientific">Polysphondylium violaceum</name>
    <dbReference type="NCBI Taxonomy" id="133409"/>
    <lineage>
        <taxon>Eukaryota</taxon>
        <taxon>Amoebozoa</taxon>
        <taxon>Evosea</taxon>
        <taxon>Eumycetozoa</taxon>
        <taxon>Dictyostelia</taxon>
        <taxon>Dictyosteliales</taxon>
        <taxon>Dictyosteliaceae</taxon>
        <taxon>Polysphondylium</taxon>
    </lineage>
</organism>
<dbReference type="Gene3D" id="3.80.10.10">
    <property type="entry name" value="Ribonuclease Inhibitor"/>
    <property type="match status" value="1"/>
</dbReference>
<sequence>MNNLHIINKIIKSVFEQHYNPDGGGLDNPRNKWIINLALISHQWFDVVTLQFTKIVIHNNSSIKTLSLITKHLEQRQSPYSILQQPITEIRFESMDQQRYIDKISSNFINTQFTSKILKSLYNQPKLESLLLIDSDSILADLDKNSDNSIISNSIKKLVYSTSLQNSNLTQYANLIKRLPGLECIYLYCEGGFTGIDDLIELFARGTSIQDYQINFGGLPGPKRLIGQLIDSPNAHMVKKLQTSGISITVGDAIDIFSKLKNLESFNVPINYYNLEFTRKEPFTTLSTTIGQHKCIKELFLYEHHNPTGDIVDEKIKWCVDAHLRAALADIFVSKTTIELLSIDELPSQVVSSPDLFDNLKQQDNLQVVKISNGSLDNTGIDFLSKTLMVNNSIYFVSLQNNNLSNERALAQVLSTSTSIKELDISGNSFIGTEILLSIIKNNKLNSLTCNSDNFSAEAKSLYNNVINNPNTLSNLTHHVCFNKNDSYLRFFQ</sequence>